<accession>A0A2S2QUE7</accession>
<evidence type="ECO:0000256" key="1">
    <source>
        <dbReference type="SAM" id="Phobius"/>
    </source>
</evidence>
<name>A0A2S2QUE7_9HEMI</name>
<evidence type="ECO:0000313" key="2">
    <source>
        <dbReference type="EMBL" id="MBY81371.1"/>
    </source>
</evidence>
<keyword evidence="1" id="KW-1133">Transmembrane helix</keyword>
<keyword evidence="1" id="KW-0472">Membrane</keyword>
<dbReference type="AlphaFoldDB" id="A0A2S2QUE7"/>
<keyword evidence="1" id="KW-0812">Transmembrane</keyword>
<proteinExistence type="predicted"/>
<protein>
    <submittedName>
        <fullName evidence="2">Uncharacterized protein</fullName>
    </submittedName>
</protein>
<gene>
    <name evidence="2" type="ORF">g.137782</name>
</gene>
<reference evidence="2" key="1">
    <citation type="submission" date="2018-04" db="EMBL/GenBank/DDBJ databases">
        <title>Transcriptome assembly of Sipha flava.</title>
        <authorList>
            <person name="Scully E.D."/>
            <person name="Geib S.M."/>
            <person name="Palmer N.A."/>
            <person name="Koch K."/>
            <person name="Bradshaw J."/>
            <person name="Heng-Moss T."/>
            <person name="Sarath G."/>
        </authorList>
    </citation>
    <scope>NUCLEOTIDE SEQUENCE</scope>
</reference>
<sequence length="167" mass="19274">MRSLGEPTRNVYRVLRPIRSDQRTHVFRQPQGRTTADRVKRRPENLRVRDQRFREFGVTFSGFLFFFSFFTVVFTTPAKDIGDVRALPSTGTWYLHATTAGNPFSSGRHAATTFFSIPRARDDDVSLLREGNNTTSNITCTARVEAKQKRIVPNILLRRFPVLIRRV</sequence>
<organism evidence="2">
    <name type="scientific">Sipha flava</name>
    <name type="common">yellow sugarcane aphid</name>
    <dbReference type="NCBI Taxonomy" id="143950"/>
    <lineage>
        <taxon>Eukaryota</taxon>
        <taxon>Metazoa</taxon>
        <taxon>Ecdysozoa</taxon>
        <taxon>Arthropoda</taxon>
        <taxon>Hexapoda</taxon>
        <taxon>Insecta</taxon>
        <taxon>Pterygota</taxon>
        <taxon>Neoptera</taxon>
        <taxon>Paraneoptera</taxon>
        <taxon>Hemiptera</taxon>
        <taxon>Sternorrhyncha</taxon>
        <taxon>Aphidomorpha</taxon>
        <taxon>Aphidoidea</taxon>
        <taxon>Aphididae</taxon>
        <taxon>Sipha</taxon>
    </lineage>
</organism>
<dbReference type="EMBL" id="GGMS01012168">
    <property type="protein sequence ID" value="MBY81371.1"/>
    <property type="molecule type" value="Transcribed_RNA"/>
</dbReference>
<feature type="transmembrane region" description="Helical" evidence="1">
    <location>
        <begin position="56"/>
        <end position="75"/>
    </location>
</feature>